<proteinExistence type="predicted"/>
<gene>
    <name evidence="1" type="ORF">WJX75_002086</name>
</gene>
<evidence type="ECO:0000313" key="1">
    <source>
        <dbReference type="EMBL" id="KAK9901566.1"/>
    </source>
</evidence>
<dbReference type="EMBL" id="JALJOT010000017">
    <property type="protein sequence ID" value="KAK9901566.1"/>
    <property type="molecule type" value="Genomic_DNA"/>
</dbReference>
<keyword evidence="2" id="KW-1185">Reference proteome</keyword>
<name>A0ABR2YBG6_9CHLO</name>
<accession>A0ABR2YBG6</accession>
<comment type="caution">
    <text evidence="1">The sequence shown here is derived from an EMBL/GenBank/DDBJ whole genome shotgun (WGS) entry which is preliminary data.</text>
</comment>
<organism evidence="1 2">
    <name type="scientific">Coccomyxa subellipsoidea</name>
    <dbReference type="NCBI Taxonomy" id="248742"/>
    <lineage>
        <taxon>Eukaryota</taxon>
        <taxon>Viridiplantae</taxon>
        <taxon>Chlorophyta</taxon>
        <taxon>core chlorophytes</taxon>
        <taxon>Trebouxiophyceae</taxon>
        <taxon>Trebouxiophyceae incertae sedis</taxon>
        <taxon>Coccomyxaceae</taxon>
        <taxon>Coccomyxa</taxon>
    </lineage>
</organism>
<sequence length="239" mass="24471">MVCYSRFKMARYWALATAVALTALANSATATSFELPVATSGFEEWAGVVAKAMSFGGRDKENSLQSLKSFQASVAAKMQKQASALTKLSKGDLTDVIKSLLTQRIDISAPVFFANAGGPNSLITGSASGVSFGFTGVQYAPCAIPIVPLGVGIFPQAVNIGADVFNIGPTGVNIQPQGLNIAPGLIVIGPYDTTVAGQGLNIAPALIAIAPTREVINPVGPLSISDVLVDATVPLPPGP</sequence>
<evidence type="ECO:0000313" key="2">
    <source>
        <dbReference type="Proteomes" id="UP001491310"/>
    </source>
</evidence>
<reference evidence="1 2" key="1">
    <citation type="journal article" date="2024" name="Nat. Commun.">
        <title>Phylogenomics reveals the evolutionary origins of lichenization in chlorophyte algae.</title>
        <authorList>
            <person name="Puginier C."/>
            <person name="Libourel C."/>
            <person name="Otte J."/>
            <person name="Skaloud P."/>
            <person name="Haon M."/>
            <person name="Grisel S."/>
            <person name="Petersen M."/>
            <person name="Berrin J.G."/>
            <person name="Delaux P.M."/>
            <person name="Dal Grande F."/>
            <person name="Keller J."/>
        </authorList>
    </citation>
    <scope>NUCLEOTIDE SEQUENCE [LARGE SCALE GENOMIC DNA]</scope>
    <source>
        <strain evidence="1 2">SAG 216-7</strain>
    </source>
</reference>
<dbReference type="Proteomes" id="UP001491310">
    <property type="component" value="Unassembled WGS sequence"/>
</dbReference>
<protein>
    <submittedName>
        <fullName evidence="1">Uncharacterized protein</fullName>
    </submittedName>
</protein>